<sequence length="216" mass="25184">MKKLVVLTAVLLSTFLTAFANESNNRNTTVDSRYGFNRPFMFNERGVEFFVFPNGEFDFNTHPTHFRGRRTSINTTYGAPGRRRGHYYHNSGIRIEHDHLGRVRRVGNVFINYDRSGRVKRVGSVYMRYNHRLLNQIGGMHIAYDCYGRIIRTTGYIKYNSGCNVCGVTSCGINHNDYYSGPDYDFDDDGYYGNDDDMYYYRNNGKKKDKKSSNRR</sequence>
<dbReference type="EMBL" id="JBHTJM010000008">
    <property type="protein sequence ID" value="MFD0963891.1"/>
    <property type="molecule type" value="Genomic_DNA"/>
</dbReference>
<dbReference type="RefSeq" id="WP_377715069.1">
    <property type="nucleotide sequence ID" value="NZ_JBHTJM010000008.1"/>
</dbReference>
<feature type="chain" id="PRO_5046754221" evidence="1">
    <location>
        <begin position="21"/>
        <end position="216"/>
    </location>
</feature>
<evidence type="ECO:0000313" key="3">
    <source>
        <dbReference type="Proteomes" id="UP001596997"/>
    </source>
</evidence>
<comment type="caution">
    <text evidence="2">The sequence shown here is derived from an EMBL/GenBank/DDBJ whole genome shotgun (WGS) entry which is preliminary data.</text>
</comment>
<keyword evidence="3" id="KW-1185">Reference proteome</keyword>
<dbReference type="Proteomes" id="UP001596997">
    <property type="component" value="Unassembled WGS sequence"/>
</dbReference>
<keyword evidence="1" id="KW-0732">Signal</keyword>
<evidence type="ECO:0000256" key="1">
    <source>
        <dbReference type="SAM" id="SignalP"/>
    </source>
</evidence>
<proteinExistence type="predicted"/>
<name>A0ABW3I1Y8_9FLAO</name>
<protein>
    <submittedName>
        <fullName evidence="2">Uncharacterized protein</fullName>
    </submittedName>
</protein>
<organism evidence="2 3">
    <name type="scientific">Pseudofulvibacter geojedonensis</name>
    <dbReference type="NCBI Taxonomy" id="1123758"/>
    <lineage>
        <taxon>Bacteria</taxon>
        <taxon>Pseudomonadati</taxon>
        <taxon>Bacteroidota</taxon>
        <taxon>Flavobacteriia</taxon>
        <taxon>Flavobacteriales</taxon>
        <taxon>Flavobacteriaceae</taxon>
        <taxon>Pseudofulvibacter</taxon>
    </lineage>
</organism>
<accession>A0ABW3I1Y8</accession>
<gene>
    <name evidence="2" type="ORF">ACFQ1O_07720</name>
</gene>
<feature type="signal peptide" evidence="1">
    <location>
        <begin position="1"/>
        <end position="20"/>
    </location>
</feature>
<reference evidence="3" key="1">
    <citation type="journal article" date="2019" name="Int. J. Syst. Evol. Microbiol.">
        <title>The Global Catalogue of Microorganisms (GCM) 10K type strain sequencing project: providing services to taxonomists for standard genome sequencing and annotation.</title>
        <authorList>
            <consortium name="The Broad Institute Genomics Platform"/>
            <consortium name="The Broad Institute Genome Sequencing Center for Infectious Disease"/>
            <person name="Wu L."/>
            <person name="Ma J."/>
        </authorList>
    </citation>
    <scope>NUCLEOTIDE SEQUENCE [LARGE SCALE GENOMIC DNA]</scope>
    <source>
        <strain evidence="3">CCUG 62114</strain>
    </source>
</reference>
<evidence type="ECO:0000313" key="2">
    <source>
        <dbReference type="EMBL" id="MFD0963891.1"/>
    </source>
</evidence>